<dbReference type="NCBIfam" id="TIGR04056">
    <property type="entry name" value="OMP_RagA_SusC"/>
    <property type="match status" value="1"/>
</dbReference>
<dbReference type="SUPFAM" id="SSF56935">
    <property type="entry name" value="Porins"/>
    <property type="match status" value="1"/>
</dbReference>
<dbReference type="Proteomes" id="UP001500298">
    <property type="component" value="Unassembled WGS sequence"/>
</dbReference>
<comment type="subcellular location">
    <subcellularLocation>
        <location evidence="1 7">Cell outer membrane</location>
        <topology evidence="1 7">Multi-pass membrane protein</topology>
    </subcellularLocation>
</comment>
<keyword evidence="6 7" id="KW-0998">Cell outer membrane</keyword>
<keyword evidence="8" id="KW-0732">Signal</keyword>
<evidence type="ECO:0000256" key="2">
    <source>
        <dbReference type="ARBA" id="ARBA00022448"/>
    </source>
</evidence>
<dbReference type="RefSeq" id="WP_345374727.1">
    <property type="nucleotide sequence ID" value="NZ_BAABJX010000062.1"/>
</dbReference>
<evidence type="ECO:0000313" key="11">
    <source>
        <dbReference type="Proteomes" id="UP001500298"/>
    </source>
</evidence>
<comment type="caution">
    <text evidence="10">The sequence shown here is derived from an EMBL/GenBank/DDBJ whole genome shotgun (WGS) entry which is preliminary data.</text>
</comment>
<dbReference type="Gene3D" id="2.170.130.10">
    <property type="entry name" value="TonB-dependent receptor, plug domain"/>
    <property type="match status" value="1"/>
</dbReference>
<keyword evidence="5 7" id="KW-0472">Membrane</keyword>
<dbReference type="Gene3D" id="2.40.170.20">
    <property type="entry name" value="TonB-dependent receptor, beta-barrel domain"/>
    <property type="match status" value="1"/>
</dbReference>
<gene>
    <name evidence="10" type="ORF">GCM10023331_37950</name>
</gene>
<evidence type="ECO:0000256" key="1">
    <source>
        <dbReference type="ARBA" id="ARBA00004571"/>
    </source>
</evidence>
<dbReference type="Pfam" id="PF13715">
    <property type="entry name" value="CarbopepD_reg_2"/>
    <property type="match status" value="1"/>
</dbReference>
<dbReference type="InterPro" id="IPR012910">
    <property type="entry name" value="Plug_dom"/>
</dbReference>
<accession>A0ABP9DM86</accession>
<sequence>MKKTLLLFGLFLGVLFSALAQERTVSGIVSDETGEGLPGVTVLVKGTTNGTVTGIDGNFTLSGVTEQTVLSFSIVGYKTQDIKVGAQTKFTVQLSEDAQQLEEVVVVGYGTQIKREITGSTVSIGSDVVERQPVLNASSILQGQASGVQVTASSGAPGGGISVRVRGATSILGNNSPLYVVDGVPVVQGDLTGGGFGGQLQSALSSLNPSDIESIEVLKDAASTAIYGTRGANGVVLITTKRGKSGEAKINFAYNTGIAEPTKVLDKVTSKEYYDILNEARTNDGGTARSYADWGWDETTDNDWVEEVFRTARVSDYQLNVSGGDDRVKYFLGGSYRDEEGTMLGQKLTRYSTKINLDFKASERLHVATNFYGGYEINNRIQNDNNIYGVYSTAILTSPGIPVYDESGEYSVTPFANPVASALEPRYANSMTKIIANTNFTYNILPGLDFRTDLSLDYNILKQDHYEPATTAQGSASNGSGFYDVRDLMTWVVEPVMSYNKTVAEKHNFSLLAGATFQKRIDAFNNVTGVGFLKPSLTYITSAAQITDGTGFKSNYGLQSQFGRLNYNFDGKYLFSASLRRDGSSRFGENNKYGTFWAVSGGWIISDEEFLKNQDVLSFLKLRASHGITGNDGIGDFRYLGTWGTSANYLGAPASAPNRIANPDLKWEETAVTDLGLETGFFDNRLTVNANVFYSRTTDLLLAKPLSGVTGFTSLTANVGEMENRGLELEAVATLVNRGGFSWKVNKNISFVRNKVLKLETANADGRVDTGFASAYMEGQPLNVFYALDYLGVDPATGDAIYDDVNGDGIISDEDRKIVGDANPDYYGGFTNTLSYKGFTLDAFFQYSVGNEIYNNTRAFTENVGSSLATGASMRDRWREPGDITSVPRATNVRRGYNSQDSDRWVEDGSYMRLKNISLSYSVPRNWISKAGLSTATITATANNLLTWTNYSADPEVSVFAETNTSAGTDFLTQPQSKLYMLSVNLGF</sequence>
<keyword evidence="3 7" id="KW-1134">Transmembrane beta strand</keyword>
<evidence type="ECO:0000256" key="4">
    <source>
        <dbReference type="ARBA" id="ARBA00022692"/>
    </source>
</evidence>
<dbReference type="InterPro" id="IPR037066">
    <property type="entry name" value="Plug_dom_sf"/>
</dbReference>
<evidence type="ECO:0000256" key="5">
    <source>
        <dbReference type="ARBA" id="ARBA00023136"/>
    </source>
</evidence>
<keyword evidence="2 7" id="KW-0813">Transport</keyword>
<evidence type="ECO:0000259" key="9">
    <source>
        <dbReference type="Pfam" id="PF07715"/>
    </source>
</evidence>
<keyword evidence="4 7" id="KW-0812">Transmembrane</keyword>
<keyword evidence="10" id="KW-0675">Receptor</keyword>
<feature type="signal peptide" evidence="8">
    <location>
        <begin position="1"/>
        <end position="20"/>
    </location>
</feature>
<dbReference type="InterPro" id="IPR023997">
    <property type="entry name" value="TonB-dep_OMP_SusC/RagA_CS"/>
</dbReference>
<feature type="chain" id="PRO_5046571393" evidence="8">
    <location>
        <begin position="21"/>
        <end position="988"/>
    </location>
</feature>
<proteinExistence type="inferred from homology"/>
<dbReference type="InterPro" id="IPR036942">
    <property type="entry name" value="Beta-barrel_TonB_sf"/>
</dbReference>
<dbReference type="NCBIfam" id="TIGR04057">
    <property type="entry name" value="SusC_RagA_signa"/>
    <property type="match status" value="1"/>
</dbReference>
<evidence type="ECO:0000256" key="7">
    <source>
        <dbReference type="PROSITE-ProRule" id="PRU01360"/>
    </source>
</evidence>
<dbReference type="EMBL" id="BAABJX010000062">
    <property type="protein sequence ID" value="GAA4849664.1"/>
    <property type="molecule type" value="Genomic_DNA"/>
</dbReference>
<name>A0ABP9DM86_9BACT</name>
<dbReference type="Gene3D" id="2.60.40.1120">
    <property type="entry name" value="Carboxypeptidase-like, regulatory domain"/>
    <property type="match status" value="1"/>
</dbReference>
<comment type="similarity">
    <text evidence="7">Belongs to the TonB-dependent receptor family.</text>
</comment>
<dbReference type="SUPFAM" id="SSF49464">
    <property type="entry name" value="Carboxypeptidase regulatory domain-like"/>
    <property type="match status" value="1"/>
</dbReference>
<dbReference type="InterPro" id="IPR039426">
    <property type="entry name" value="TonB-dep_rcpt-like"/>
</dbReference>
<evidence type="ECO:0000256" key="3">
    <source>
        <dbReference type="ARBA" id="ARBA00022452"/>
    </source>
</evidence>
<organism evidence="10 11">
    <name type="scientific">Algivirga pacifica</name>
    <dbReference type="NCBI Taxonomy" id="1162670"/>
    <lineage>
        <taxon>Bacteria</taxon>
        <taxon>Pseudomonadati</taxon>
        <taxon>Bacteroidota</taxon>
        <taxon>Cytophagia</taxon>
        <taxon>Cytophagales</taxon>
        <taxon>Flammeovirgaceae</taxon>
        <taxon>Algivirga</taxon>
    </lineage>
</organism>
<evidence type="ECO:0000256" key="8">
    <source>
        <dbReference type="SAM" id="SignalP"/>
    </source>
</evidence>
<evidence type="ECO:0000256" key="6">
    <source>
        <dbReference type="ARBA" id="ARBA00023237"/>
    </source>
</evidence>
<keyword evidence="11" id="KW-1185">Reference proteome</keyword>
<dbReference type="InterPro" id="IPR023996">
    <property type="entry name" value="TonB-dep_OMP_SusC/RagA"/>
</dbReference>
<dbReference type="Pfam" id="PF07715">
    <property type="entry name" value="Plug"/>
    <property type="match status" value="1"/>
</dbReference>
<evidence type="ECO:0000313" key="10">
    <source>
        <dbReference type="EMBL" id="GAA4849664.1"/>
    </source>
</evidence>
<dbReference type="PROSITE" id="PS52016">
    <property type="entry name" value="TONB_DEPENDENT_REC_3"/>
    <property type="match status" value="1"/>
</dbReference>
<reference evidence="11" key="1">
    <citation type="journal article" date="2019" name="Int. J. Syst. Evol. Microbiol.">
        <title>The Global Catalogue of Microorganisms (GCM) 10K type strain sequencing project: providing services to taxonomists for standard genome sequencing and annotation.</title>
        <authorList>
            <consortium name="The Broad Institute Genomics Platform"/>
            <consortium name="The Broad Institute Genome Sequencing Center for Infectious Disease"/>
            <person name="Wu L."/>
            <person name="Ma J."/>
        </authorList>
    </citation>
    <scope>NUCLEOTIDE SEQUENCE [LARGE SCALE GENOMIC DNA]</scope>
    <source>
        <strain evidence="11">JCM 18326</strain>
    </source>
</reference>
<dbReference type="InterPro" id="IPR008969">
    <property type="entry name" value="CarboxyPept-like_regulatory"/>
</dbReference>
<protein>
    <submittedName>
        <fullName evidence="10">TonB-dependent receptor</fullName>
    </submittedName>
</protein>
<feature type="domain" description="TonB-dependent receptor plug" evidence="9">
    <location>
        <begin position="114"/>
        <end position="235"/>
    </location>
</feature>